<name>A0A3A1YJZ2_9GAMM</name>
<gene>
    <name evidence="3" type="ORF">CKF59_00770</name>
</gene>
<dbReference type="Proteomes" id="UP000265964">
    <property type="component" value="Unassembled WGS sequence"/>
</dbReference>
<evidence type="ECO:0000256" key="2">
    <source>
        <dbReference type="SAM" id="MobiDB-lite"/>
    </source>
</evidence>
<comment type="caution">
    <text evidence="3">The sequence shown here is derived from an EMBL/GenBank/DDBJ whole genome shotgun (WGS) entry which is preliminary data.</text>
</comment>
<organism evidence="3 4">
    <name type="scientific">Psittacicella gerlachiana</name>
    <dbReference type="NCBI Taxonomy" id="2028574"/>
    <lineage>
        <taxon>Bacteria</taxon>
        <taxon>Pseudomonadati</taxon>
        <taxon>Pseudomonadota</taxon>
        <taxon>Gammaproteobacteria</taxon>
        <taxon>Pasteurellales</taxon>
        <taxon>Psittacicellaceae</taxon>
        <taxon>Psittacicella</taxon>
    </lineage>
</organism>
<feature type="compositionally biased region" description="Polar residues" evidence="2">
    <location>
        <begin position="279"/>
        <end position="290"/>
    </location>
</feature>
<protein>
    <submittedName>
        <fullName evidence="3">Uncharacterized protein</fullName>
    </submittedName>
</protein>
<dbReference type="EMBL" id="NRJF01000023">
    <property type="protein sequence ID" value="RIY38502.1"/>
    <property type="molecule type" value="Genomic_DNA"/>
</dbReference>
<accession>A0A3A1YJZ2</accession>
<proteinExistence type="predicted"/>
<dbReference type="OrthoDB" id="9819694at2"/>
<reference evidence="3 4" key="1">
    <citation type="submission" date="2017-08" db="EMBL/GenBank/DDBJ databases">
        <title>Reclassification of Bisgaard taxon 37 and 44.</title>
        <authorList>
            <person name="Christensen H."/>
        </authorList>
    </citation>
    <scope>NUCLEOTIDE SEQUENCE [LARGE SCALE GENOMIC DNA]</scope>
    <source>
        <strain evidence="3 4">EEAB3T1</strain>
    </source>
</reference>
<sequence>MQNILNKYFVFHYDAKTFGMKKAKHYLILDSAPSVIKGKHTNLKDFVGANTFDYHSFFDNRSTYTGLRLGEKAQQEFSLNLDPQLAQQAGTDLNHIPVYIGGQSPDIGLLVYDQATQNTYYLEQKHTELFLTSIGKFVKEHEQDLQEIDKAAQALRQTIELRKEIKPQTNNFVDLKKLKLEEASYHAYYQGVKERLEQLHGQLRTSWQQEPAQVVKNLTPFVEMGIEGLREHHVLDNLIFAYEEKYPLVNLEDYLDEIEQKLKVKAKSRKSSTRKTSKEISTPSGEAQALTSMQALPKSINSKQGYTLYTESPIALAERDKFKQEIEQWRLEQEQSQGERKKKNGYEFVGEIDKYFTPSSHEIVGGTTPAAWDEKVGEFFSLELPYIAKTYPYYAFLTLERRLGLLIIRGEERAQVEEDTISKSMPLGMLDGNAFFLEPLDVNDPPVPDSFHEQLFEYFEEREAYVEEVKEKNYLKLAQKGEYPQTLEDLALEVFELNYKQLYAQAFGDMQLKRGSYLSPVGGYEAGMVLTADILSVLEPINQFMGFRLLSRPLHELGAKVLKQSTDDLEVEELVARAQDIIIQLLHAIDEILAVFMSGQEAEQARQLIEREIDCLEDRELATPINCERYVESFKQVPSLTALDYLSAINHNLVQEDNLFVKVAKQLSEAKDIDLCLPGIIRQTFVEYIGLAEIYYFSELSFIERIFPSNTPESVIARYKHNFKELDHALAKIFARKLNFKRQLVDNLGADTFTAKQGFNANALEMATGKSYEEKVGVSLARFLAELKDYPESEFAWDVLVEHSVFHEIYNDLLQNSEQANELGFNYIFGVEDQILYKYHEFTFFTEFLTVQFALGHITLEEYYLKRLRGIELAHVILRVTSEVRNQIEAGDLPRLSEVLVPESALEVANPFSEQLIDNLAQDYLDQVASPLVAKVVHSFKQAGIFGLTVAQALAKLRGEQEVVTSTLTRTQTEEIARDDLGVPLSKNMPRVQVRELEATGEVAKTQTRGRYSKQIIDLNFIKKNYKSLLKLKAQVEFANTLAYSSLFKYSDSAVRPNEATIFLQEEKLGLPLVASHYNLQSLINFVDLKRLEFKLYVGLDVIFYRGQSRTSEGKIQRADSNFSYTRIKPKLLVIPPYERALFDNDLGYLEQSYTQNPDGQIMSMMHNLKYNFANWVVGDAGMRNRLYHFSDREELLRLPVNPEFELKPRMSLPRTEDPRRWPQIVYNCGNLEQAYSILGHHFLPTQPEYAKLPKALRGIERTSLKYRVRKSHELPSFKQTLAGAIARFAQNQGLKAQTTQIPGEQEIAKLMGAFAEVVYPELRKLGTKVSAPDFTASMQIYEEILKKYESEFKAAYGDMGNLAYSMTFNMERAVINEYERSPIIDNLREVTQNITTYRKWLQKEQIDLLELVRNLFAVTQERGIDRNILRATLNRAGARLKGLAEQIKMLGGAATYKAVAQEEDLASKTQDLINNVVNKGKQKHEQVQEQLPQNLSAHERSLQEQITQRLLAELEALNNQVEELLTLNERYLADGIMASSKPQELVSEADKQDQEFARELVGDKAKDLIELCLNSLERLYLRARMISKEYQRLKNDPQAQAKIVKTVEQDLWKLEVEWCRLVARLLSAGADKKLLRETSDKAIAAGLRPIVVAQVDEVVNDKAKEKDFITAVELIEAYQQKSRKGKRKGKKAQEQDKLEALNLNFENFKAAGVPSSKPEPVYDESAYASTPEFKLKRREQVKMTYRQRLEDDFFPQTADRVFKRVFNETFNELDECLKTFVMRELSVKYYDIEFKEEDFENLSVAQIREQFKDPEVYNRIIARFPGIANPVMVELFSAQVVRQHFKFRRIIRFNRLRKFITDPQLATDRVGRYVNELYEDLIESYRVLYLRGSTPAGAINGMRVLNEKFDELYNKEMGIIELNRDQPTLAKIANYYGEGERKVRAAHFEQMQNEFVLHKQGHITLEMTPKSVNYLKVRLAQGLQKYNYSNLELKLALDYFVEQYKLLNVAALKYVFIVTKRGKQVNDLMGRSELNLNTIFALSKFTGLINRRINERQELQSKRFYQFINRFTTVTEVEVKESKPLYIAPPVVIATETKIEPVPATQEGKLEHLAKIKPEQYELVVQVFNNITQGVEAIDLEDLLTLLVALPDLERKTKVKLMAWVIAVTTNIELSLVEQVLSHPKFLEYYTHFFALDQALRKHAKLLAQVENFIPVNEKGVRRKRPKALKLPMVSSQQALQNPLGTPVTKFSPQEFALLPKNLRTNAFALFILKNDLEYKEHKRTLQQQLLQNFTKYFGSQAKKEFLLFLDFSLHVQQNYWRSKAFGKLAPWVLLKEKLGYDSFNQNRDFVSVPQNCSLLYKSPYYWNGHDLTNLVLAPNGFAKLQANYLGMQTYLNSNKAELENLGYRFARFFDTQQRKDKE</sequence>
<feature type="compositionally biased region" description="Basic residues" evidence="2">
    <location>
        <begin position="266"/>
        <end position="275"/>
    </location>
</feature>
<evidence type="ECO:0000313" key="3">
    <source>
        <dbReference type="EMBL" id="RIY38502.1"/>
    </source>
</evidence>
<keyword evidence="1" id="KW-0175">Coiled coil</keyword>
<keyword evidence="4" id="KW-1185">Reference proteome</keyword>
<evidence type="ECO:0000313" key="4">
    <source>
        <dbReference type="Proteomes" id="UP000265964"/>
    </source>
</evidence>
<evidence type="ECO:0000256" key="1">
    <source>
        <dbReference type="SAM" id="Coils"/>
    </source>
</evidence>
<feature type="coiled-coil region" evidence="1">
    <location>
        <begin position="1508"/>
        <end position="1535"/>
    </location>
</feature>
<dbReference type="RefSeq" id="WP_119534077.1">
    <property type="nucleotide sequence ID" value="NZ_NRJF01000023.1"/>
</dbReference>
<feature type="region of interest" description="Disordered" evidence="2">
    <location>
        <begin position="266"/>
        <end position="290"/>
    </location>
</feature>